<dbReference type="AlphaFoldDB" id="A0A382G7J2"/>
<evidence type="ECO:0000313" key="1">
    <source>
        <dbReference type="EMBL" id="SVB70533.1"/>
    </source>
</evidence>
<name>A0A382G7J2_9ZZZZ</name>
<protein>
    <submittedName>
        <fullName evidence="1">Uncharacterized protein</fullName>
    </submittedName>
</protein>
<proteinExistence type="predicted"/>
<reference evidence="1" key="1">
    <citation type="submission" date="2018-05" db="EMBL/GenBank/DDBJ databases">
        <authorList>
            <person name="Lanie J.A."/>
            <person name="Ng W.-L."/>
            <person name="Kazmierczak K.M."/>
            <person name="Andrzejewski T.M."/>
            <person name="Davidsen T.M."/>
            <person name="Wayne K.J."/>
            <person name="Tettelin H."/>
            <person name="Glass J.I."/>
            <person name="Rusch D."/>
            <person name="Podicherti R."/>
            <person name="Tsui H.-C.T."/>
            <person name="Winkler M.E."/>
        </authorList>
    </citation>
    <scope>NUCLEOTIDE SEQUENCE</scope>
</reference>
<sequence>MFGKKEEEAIEEAIEEVDLNKIYDPEEPKETVQHCNSHLRFRKTCPDCLRVVGVI</sequence>
<organism evidence="1">
    <name type="scientific">marine metagenome</name>
    <dbReference type="NCBI Taxonomy" id="408172"/>
    <lineage>
        <taxon>unclassified sequences</taxon>
        <taxon>metagenomes</taxon>
        <taxon>ecological metagenomes</taxon>
    </lineage>
</organism>
<dbReference type="EMBL" id="UINC01053698">
    <property type="protein sequence ID" value="SVB70533.1"/>
    <property type="molecule type" value="Genomic_DNA"/>
</dbReference>
<gene>
    <name evidence="1" type="ORF">METZ01_LOCUS223387</name>
</gene>
<accession>A0A382G7J2</accession>